<sequence length="447" mass="50381">MVGRNWDPGNRGGDIFIRRGDPIGSGKQGFGKGATISRWKDLLDWISNGKSVLVLLGDIFRSWIPPVWKLLEGLWELIKISLFSDWLRALREEICQINQIFLSLIGLILWLGNEELQFCYKRKGGLEVPIIHSSFLFFTQDDRARSYKGVVINGAVDQQGQGRDNRDHTGKGKGKMYEEPESRWVKVPEKRGNRYQSYRTNQRGEEGGFRYRRSRPDRFRGNNVEEKPSLQRELRRGISPRVGDTGEVSEEGEIPRQEERQSRGQGQEKSRENVVDSTIILASVQKVTLEPQIVENGLDVINDLLEEGNNETVGDNMVLDENLSNVLETVEASDDGFLNLTDGEVEVSNEQVQEEFSEVKEDEEINEATEGKEQPPGEVEKKKVVRKGLFKQTAVAGASSKARNIQAIISTRKRATNNTKPATRQGEGAKHHEEKGPSYPTATSSKS</sequence>
<evidence type="ECO:0000256" key="1">
    <source>
        <dbReference type="SAM" id="MobiDB-lite"/>
    </source>
</evidence>
<evidence type="ECO:0000313" key="3">
    <source>
        <dbReference type="Proteomes" id="UP000823674"/>
    </source>
</evidence>
<feature type="compositionally biased region" description="Basic and acidic residues" evidence="1">
    <location>
        <begin position="253"/>
        <end position="272"/>
    </location>
</feature>
<organism evidence="2 3">
    <name type="scientific">Brassica rapa subsp. trilocularis</name>
    <dbReference type="NCBI Taxonomy" id="1813537"/>
    <lineage>
        <taxon>Eukaryota</taxon>
        <taxon>Viridiplantae</taxon>
        <taxon>Streptophyta</taxon>
        <taxon>Embryophyta</taxon>
        <taxon>Tracheophyta</taxon>
        <taxon>Spermatophyta</taxon>
        <taxon>Magnoliopsida</taxon>
        <taxon>eudicotyledons</taxon>
        <taxon>Gunneridae</taxon>
        <taxon>Pentapetalae</taxon>
        <taxon>rosids</taxon>
        <taxon>malvids</taxon>
        <taxon>Brassicales</taxon>
        <taxon>Brassicaceae</taxon>
        <taxon>Brassiceae</taxon>
        <taxon>Brassica</taxon>
    </lineage>
</organism>
<dbReference type="Proteomes" id="UP000823674">
    <property type="component" value="Chromosome A03"/>
</dbReference>
<comment type="caution">
    <text evidence="2">The sequence shown here is derived from an EMBL/GenBank/DDBJ whole genome shotgun (WGS) entry which is preliminary data.</text>
</comment>
<feature type="compositionally biased region" description="Basic and acidic residues" evidence="1">
    <location>
        <begin position="163"/>
        <end position="192"/>
    </location>
</feature>
<proteinExistence type="predicted"/>
<feature type="compositionally biased region" description="Basic and acidic residues" evidence="1">
    <location>
        <begin position="202"/>
        <end position="236"/>
    </location>
</feature>
<accession>A0ABQ7N643</accession>
<gene>
    <name evidence="2" type="primary">A03g505950.1_BraROA</name>
    <name evidence="2" type="ORF">IGI04_012501</name>
</gene>
<feature type="region of interest" description="Disordered" evidence="1">
    <location>
        <begin position="158"/>
        <end position="272"/>
    </location>
</feature>
<feature type="region of interest" description="Disordered" evidence="1">
    <location>
        <begin position="361"/>
        <end position="381"/>
    </location>
</feature>
<feature type="region of interest" description="Disordered" evidence="1">
    <location>
        <begin position="409"/>
        <end position="447"/>
    </location>
</feature>
<name>A0ABQ7N643_BRACM</name>
<feature type="compositionally biased region" description="Basic and acidic residues" evidence="1">
    <location>
        <begin position="369"/>
        <end position="381"/>
    </location>
</feature>
<feature type="compositionally biased region" description="Basic and acidic residues" evidence="1">
    <location>
        <begin position="427"/>
        <end position="436"/>
    </location>
</feature>
<protein>
    <submittedName>
        <fullName evidence="2">Uncharacterized protein</fullName>
    </submittedName>
</protein>
<keyword evidence="3" id="KW-1185">Reference proteome</keyword>
<reference evidence="2 3" key="1">
    <citation type="submission" date="2021-03" db="EMBL/GenBank/DDBJ databases">
        <authorList>
            <person name="King G.J."/>
            <person name="Bancroft I."/>
            <person name="Baten A."/>
            <person name="Bloomfield J."/>
            <person name="Borpatragohain P."/>
            <person name="He Z."/>
            <person name="Irish N."/>
            <person name="Irwin J."/>
            <person name="Liu K."/>
            <person name="Mauleon R.P."/>
            <person name="Moore J."/>
            <person name="Morris R."/>
            <person name="Ostergaard L."/>
            <person name="Wang B."/>
            <person name="Wells R."/>
        </authorList>
    </citation>
    <scope>NUCLEOTIDE SEQUENCE [LARGE SCALE GENOMIC DNA]</scope>
    <source>
        <strain evidence="2">R-o-18</strain>
        <tissue evidence="2">Leaf</tissue>
    </source>
</reference>
<dbReference type="EMBL" id="JADBGQ010000003">
    <property type="protein sequence ID" value="KAG5406382.1"/>
    <property type="molecule type" value="Genomic_DNA"/>
</dbReference>
<evidence type="ECO:0000313" key="2">
    <source>
        <dbReference type="EMBL" id="KAG5406382.1"/>
    </source>
</evidence>